<dbReference type="Proteomes" id="UP001157914">
    <property type="component" value="Unassembled WGS sequence"/>
</dbReference>
<protein>
    <submittedName>
        <fullName evidence="2">Formylglycine-generating enzyme, required for sulfatase activity, contains SUMF1/FGE domain</fullName>
    </submittedName>
</protein>
<dbReference type="InterPro" id="IPR042095">
    <property type="entry name" value="SUMF_sf"/>
</dbReference>
<comment type="caution">
    <text evidence="2">The sequence shown here is derived from an EMBL/GenBank/DDBJ whole genome shotgun (WGS) entry which is preliminary data.</text>
</comment>
<dbReference type="SUPFAM" id="SSF56436">
    <property type="entry name" value="C-type lectin-like"/>
    <property type="match status" value="1"/>
</dbReference>
<evidence type="ECO:0000259" key="1">
    <source>
        <dbReference type="Pfam" id="PF03781"/>
    </source>
</evidence>
<dbReference type="InterPro" id="IPR016187">
    <property type="entry name" value="CTDL_fold"/>
</dbReference>
<dbReference type="PANTHER" id="PTHR23150:SF19">
    <property type="entry name" value="FORMYLGLYCINE-GENERATING ENZYME"/>
    <property type="match status" value="1"/>
</dbReference>
<organism evidence="2 3">
    <name type="scientific">Roseibium denhamense</name>
    <dbReference type="NCBI Taxonomy" id="76305"/>
    <lineage>
        <taxon>Bacteria</taxon>
        <taxon>Pseudomonadati</taxon>
        <taxon>Pseudomonadota</taxon>
        <taxon>Alphaproteobacteria</taxon>
        <taxon>Hyphomicrobiales</taxon>
        <taxon>Stappiaceae</taxon>
        <taxon>Roseibium</taxon>
    </lineage>
</organism>
<name>A0ABY1PHJ5_9HYPH</name>
<proteinExistence type="predicted"/>
<gene>
    <name evidence="2" type="ORF">SAMN06265374_3735</name>
</gene>
<dbReference type="Gene3D" id="3.90.1580.10">
    <property type="entry name" value="paralog of FGE (formylglycine-generating enzyme)"/>
    <property type="match status" value="1"/>
</dbReference>
<evidence type="ECO:0000313" key="2">
    <source>
        <dbReference type="EMBL" id="SMP33441.1"/>
    </source>
</evidence>
<feature type="domain" description="Sulfatase-modifying factor enzyme-like" evidence="1">
    <location>
        <begin position="56"/>
        <end position="351"/>
    </location>
</feature>
<dbReference type="InterPro" id="IPR005532">
    <property type="entry name" value="SUMF_dom"/>
</dbReference>
<reference evidence="2 3" key="1">
    <citation type="submission" date="2017-05" db="EMBL/GenBank/DDBJ databases">
        <authorList>
            <person name="Varghese N."/>
            <person name="Submissions S."/>
        </authorList>
    </citation>
    <scope>NUCLEOTIDE SEQUENCE [LARGE SCALE GENOMIC DNA]</scope>
    <source>
        <strain evidence="2 3">DSM 15949</strain>
    </source>
</reference>
<accession>A0ABY1PHJ5</accession>
<sequence>MQQSIIGPKNGCRLAVRFSMGARHLKKASNTKLVISIFLGLTGLALATNSASRANGDFVLLDGGTFTMGSNEHYREEATERQVTVSPFHIKKTEVTNAEFRAFVEATDYVTTAERDLDPAENPNLPKELLQAGSMVFAQPPGKVDLSDFRVWWRYVPGANWRHPEGPGSSIEGMNDHPVVQVSPEDARAYAEWAGGRLPTEAEWEFAARGGLNGAEYTWGDSYDPEQGWKANTWQGLFPSVDTKEDGHHGSAPVGSYPPNAYGLYDMAGNVWEHVSDFWVPGHPEVAATDPDGPPEILAANFSHPSVGAMNVVKGGSWLCSPSYCLRYRPAARQNAERRLGTNHIGFRIVKDAEPLEEGPAE</sequence>
<keyword evidence="3" id="KW-1185">Reference proteome</keyword>
<dbReference type="Pfam" id="PF03781">
    <property type="entry name" value="FGE-sulfatase"/>
    <property type="match status" value="1"/>
</dbReference>
<evidence type="ECO:0000313" key="3">
    <source>
        <dbReference type="Proteomes" id="UP001157914"/>
    </source>
</evidence>
<dbReference type="PANTHER" id="PTHR23150">
    <property type="entry name" value="SULFATASE MODIFYING FACTOR 1, 2"/>
    <property type="match status" value="1"/>
</dbReference>
<dbReference type="InterPro" id="IPR051043">
    <property type="entry name" value="Sulfatase_Mod_Factor_Kinase"/>
</dbReference>
<dbReference type="EMBL" id="FXTT01000005">
    <property type="protein sequence ID" value="SMP33441.1"/>
    <property type="molecule type" value="Genomic_DNA"/>
</dbReference>